<accession>A0AAN9SLP4</accession>
<keyword evidence="3" id="KW-1185">Reference proteome</keyword>
<feature type="compositionally biased region" description="Gly residues" evidence="1">
    <location>
        <begin position="22"/>
        <end position="50"/>
    </location>
</feature>
<name>A0AAN9SLP4_PSOTE</name>
<feature type="region of interest" description="Disordered" evidence="1">
    <location>
        <begin position="20"/>
        <end position="54"/>
    </location>
</feature>
<sequence>MRYVFESITLVPSPQKDRLGCGNVGSVGKGSGRSKGKGGNVGSVGKGSGRSTGKCGNIGKLVWRRWRVANAMSLLLEKETAMRKPKMMQLRDAMANVNFN</sequence>
<proteinExistence type="predicted"/>
<evidence type="ECO:0000313" key="3">
    <source>
        <dbReference type="Proteomes" id="UP001386955"/>
    </source>
</evidence>
<organism evidence="2 3">
    <name type="scientific">Psophocarpus tetragonolobus</name>
    <name type="common">Winged bean</name>
    <name type="synonym">Dolichos tetragonolobus</name>
    <dbReference type="NCBI Taxonomy" id="3891"/>
    <lineage>
        <taxon>Eukaryota</taxon>
        <taxon>Viridiplantae</taxon>
        <taxon>Streptophyta</taxon>
        <taxon>Embryophyta</taxon>
        <taxon>Tracheophyta</taxon>
        <taxon>Spermatophyta</taxon>
        <taxon>Magnoliopsida</taxon>
        <taxon>eudicotyledons</taxon>
        <taxon>Gunneridae</taxon>
        <taxon>Pentapetalae</taxon>
        <taxon>rosids</taxon>
        <taxon>fabids</taxon>
        <taxon>Fabales</taxon>
        <taxon>Fabaceae</taxon>
        <taxon>Papilionoideae</taxon>
        <taxon>50 kb inversion clade</taxon>
        <taxon>NPAAA clade</taxon>
        <taxon>indigoferoid/millettioid clade</taxon>
        <taxon>Phaseoleae</taxon>
        <taxon>Psophocarpus</taxon>
    </lineage>
</organism>
<comment type="caution">
    <text evidence="2">The sequence shown here is derived from an EMBL/GenBank/DDBJ whole genome shotgun (WGS) entry which is preliminary data.</text>
</comment>
<gene>
    <name evidence="2" type="ORF">VNO78_11570</name>
</gene>
<evidence type="ECO:0000313" key="2">
    <source>
        <dbReference type="EMBL" id="KAK7400364.1"/>
    </source>
</evidence>
<evidence type="ECO:0000256" key="1">
    <source>
        <dbReference type="SAM" id="MobiDB-lite"/>
    </source>
</evidence>
<dbReference type="EMBL" id="JAYMYS010000003">
    <property type="protein sequence ID" value="KAK7400364.1"/>
    <property type="molecule type" value="Genomic_DNA"/>
</dbReference>
<reference evidence="2 3" key="1">
    <citation type="submission" date="2024-01" db="EMBL/GenBank/DDBJ databases">
        <title>The genomes of 5 underutilized Papilionoideae crops provide insights into root nodulation and disease resistanc.</title>
        <authorList>
            <person name="Jiang F."/>
        </authorList>
    </citation>
    <scope>NUCLEOTIDE SEQUENCE [LARGE SCALE GENOMIC DNA]</scope>
    <source>
        <strain evidence="2">DUOXIRENSHENG_FW03</strain>
        <tissue evidence="2">Leaves</tissue>
    </source>
</reference>
<dbReference type="Proteomes" id="UP001386955">
    <property type="component" value="Unassembled WGS sequence"/>
</dbReference>
<dbReference type="AlphaFoldDB" id="A0AAN9SLP4"/>
<protein>
    <submittedName>
        <fullName evidence="2">Uncharacterized protein</fullName>
    </submittedName>
</protein>